<keyword evidence="8" id="KW-1185">Reference proteome</keyword>
<comment type="function">
    <text evidence="6">Involved in transcription antitermination. Required for transcription of ribosomal RNA (rRNA) genes. Binds specifically to the boxA antiterminator sequence of the ribosomal RNA (rrn) operons.</text>
</comment>
<dbReference type="GeneID" id="66740327"/>
<gene>
    <name evidence="6 7" type="primary">nusB</name>
    <name evidence="7" type="ORF">Psal009_02534</name>
</gene>
<dbReference type="GO" id="GO:0003723">
    <property type="term" value="F:RNA binding"/>
    <property type="evidence" value="ECO:0007669"/>
    <property type="project" value="UniProtKB-UniRule"/>
</dbReference>
<dbReference type="SUPFAM" id="SSF48013">
    <property type="entry name" value="NusB-like"/>
    <property type="match status" value="1"/>
</dbReference>
<dbReference type="RefSeq" id="WP_016210832.1">
    <property type="nucleotide sequence ID" value="NZ_CP012413.1"/>
</dbReference>
<dbReference type="Proteomes" id="UP000422232">
    <property type="component" value="Chromosome"/>
</dbReference>
<protein>
    <recommendedName>
        <fullName evidence="6">Transcription antitermination protein NusB</fullName>
    </recommendedName>
    <alternativeName>
        <fullName evidence="6">Antitermination factor NusB</fullName>
    </alternativeName>
</protein>
<keyword evidence="3 6" id="KW-0694">RNA-binding</keyword>
<dbReference type="PANTHER" id="PTHR11078">
    <property type="entry name" value="N UTILIZATION SUBSTANCE PROTEIN B-RELATED"/>
    <property type="match status" value="1"/>
</dbReference>
<accession>A0A9Q5VJP6</accession>
<dbReference type="GO" id="GO:0006353">
    <property type="term" value="P:DNA-templated transcription termination"/>
    <property type="evidence" value="ECO:0007669"/>
    <property type="project" value="UniProtKB-UniRule"/>
</dbReference>
<dbReference type="InterPro" id="IPR011605">
    <property type="entry name" value="NusB_fam"/>
</dbReference>
<evidence type="ECO:0000256" key="1">
    <source>
        <dbReference type="ARBA" id="ARBA00005952"/>
    </source>
</evidence>
<keyword evidence="4 6" id="KW-0805">Transcription regulation</keyword>
<dbReference type="HAMAP" id="MF_00073">
    <property type="entry name" value="NusB"/>
    <property type="match status" value="1"/>
</dbReference>
<dbReference type="GO" id="GO:0005829">
    <property type="term" value="C:cytosol"/>
    <property type="evidence" value="ECO:0007669"/>
    <property type="project" value="TreeGrafter"/>
</dbReference>
<dbReference type="GO" id="GO:0031564">
    <property type="term" value="P:transcription antitermination"/>
    <property type="evidence" value="ECO:0007669"/>
    <property type="project" value="UniProtKB-KW"/>
</dbReference>
<reference evidence="7 8" key="1">
    <citation type="submission" date="2019-04" db="EMBL/GenBank/DDBJ databases">
        <title>Complete genome sequencing of Piscirickettsia salmonis strain Psal-009.</title>
        <authorList>
            <person name="Schober I."/>
            <person name="Bunk B."/>
            <person name="Sproer C."/>
            <person name="Carril G.P."/>
            <person name="Riedel T."/>
            <person name="Flores-Herrera P.A."/>
            <person name="Nourdin-Galindo G."/>
            <person name="Marshall S.H."/>
            <person name="Overmann J."/>
        </authorList>
    </citation>
    <scope>NUCLEOTIDE SEQUENCE [LARGE SCALE GENOMIC DNA]</scope>
    <source>
        <strain evidence="7 8">Psal-009</strain>
    </source>
</reference>
<evidence type="ECO:0000313" key="8">
    <source>
        <dbReference type="Proteomes" id="UP000422232"/>
    </source>
</evidence>
<evidence type="ECO:0000313" key="7">
    <source>
        <dbReference type="EMBL" id="QGO06619.1"/>
    </source>
</evidence>
<dbReference type="NCBIfam" id="TIGR01951">
    <property type="entry name" value="nusB"/>
    <property type="match status" value="1"/>
</dbReference>
<dbReference type="EMBL" id="CP038908">
    <property type="protein sequence ID" value="QGO06619.1"/>
    <property type="molecule type" value="Genomic_DNA"/>
</dbReference>
<name>A0A9Q5VJP6_PISSA</name>
<evidence type="ECO:0000256" key="5">
    <source>
        <dbReference type="ARBA" id="ARBA00023163"/>
    </source>
</evidence>
<evidence type="ECO:0000256" key="3">
    <source>
        <dbReference type="ARBA" id="ARBA00022884"/>
    </source>
</evidence>
<comment type="similarity">
    <text evidence="1 6">Belongs to the NusB family.</text>
</comment>
<dbReference type="InterPro" id="IPR035926">
    <property type="entry name" value="NusB-like_sf"/>
</dbReference>
<dbReference type="PANTHER" id="PTHR11078:SF3">
    <property type="entry name" value="ANTITERMINATION NUSB DOMAIN-CONTAINING PROTEIN"/>
    <property type="match status" value="1"/>
</dbReference>
<evidence type="ECO:0000256" key="6">
    <source>
        <dbReference type="HAMAP-Rule" id="MF_00073"/>
    </source>
</evidence>
<dbReference type="Pfam" id="PF01029">
    <property type="entry name" value="NusB"/>
    <property type="match status" value="1"/>
</dbReference>
<dbReference type="AlphaFoldDB" id="A0A9Q5VJP6"/>
<sequence length="140" mass="16295">MSPKMRHKSRKILVQAMYQWAMTGDNLSTIEMQFRSTNEMQHLDGEYFHELLHAIPAQISELDKTFQPFLQRTVDEISPVELAVLRVGTYELKERLDIPYRVVINEGVEMAKTFGAEDAHKFVNSVLDRVAQTIRKDEQK</sequence>
<evidence type="ECO:0000256" key="4">
    <source>
        <dbReference type="ARBA" id="ARBA00023015"/>
    </source>
</evidence>
<proteinExistence type="inferred from homology"/>
<dbReference type="Gene3D" id="1.10.940.10">
    <property type="entry name" value="NusB-like"/>
    <property type="match status" value="1"/>
</dbReference>
<dbReference type="InterPro" id="IPR006027">
    <property type="entry name" value="NusB_RsmB_TIM44"/>
</dbReference>
<keyword evidence="5 6" id="KW-0804">Transcription</keyword>
<organism evidence="7 8">
    <name type="scientific">Piscirickettsia salmonis</name>
    <dbReference type="NCBI Taxonomy" id="1238"/>
    <lineage>
        <taxon>Bacteria</taxon>
        <taxon>Pseudomonadati</taxon>
        <taxon>Pseudomonadota</taxon>
        <taxon>Gammaproteobacteria</taxon>
        <taxon>Thiotrichales</taxon>
        <taxon>Piscirickettsiaceae</taxon>
        <taxon>Piscirickettsia</taxon>
    </lineage>
</organism>
<keyword evidence="2 6" id="KW-0889">Transcription antitermination</keyword>
<evidence type="ECO:0000256" key="2">
    <source>
        <dbReference type="ARBA" id="ARBA00022814"/>
    </source>
</evidence>